<reference evidence="1 3" key="1">
    <citation type="journal article" date="2010" name="Stand. Genomic Sci.">
        <title>Complete genome sequence of Meiothermus ruber type strain (21).</title>
        <authorList>
            <person name="Tindall B.J."/>
            <person name="Sikorski J."/>
            <person name="Lucas S."/>
            <person name="Goltsman E."/>
            <person name="Copeland A."/>
            <person name="Glavina Del Rio T."/>
            <person name="Nolan M."/>
            <person name="Tice H."/>
            <person name="Cheng J.F."/>
            <person name="Han C."/>
            <person name="Pitluck S."/>
            <person name="Liolios K."/>
            <person name="Ivanova N."/>
            <person name="Mavromatis K."/>
            <person name="Ovchinnikova G."/>
            <person name="Pati A."/>
            <person name="Fahnrich R."/>
            <person name="Goodwin L."/>
            <person name="Chen A."/>
            <person name="Palaniappan K."/>
            <person name="Land M."/>
            <person name="Hauser L."/>
            <person name="Chang Y.J."/>
            <person name="Jeffries C.D."/>
            <person name="Rohde M."/>
            <person name="Goker M."/>
            <person name="Woyke T."/>
            <person name="Bristow J."/>
            <person name="Eisen J.A."/>
            <person name="Markowitz V."/>
            <person name="Hugenholtz P."/>
            <person name="Kyrpides N.C."/>
            <person name="Klenk H.P."/>
            <person name="Lapidus A."/>
        </authorList>
    </citation>
    <scope>NUCLEOTIDE SEQUENCE [LARGE SCALE GENOMIC DNA]</scope>
    <source>
        <strain evidence="3">ATCC 35948 / DSM 1279 / VKM B-1258 / 21</strain>
        <strain evidence="1">DSM 1279</strain>
    </source>
</reference>
<dbReference type="Pfam" id="PF14103">
    <property type="entry name" value="DUF4276"/>
    <property type="match status" value="1"/>
</dbReference>
<accession>D3PKR0</accession>
<dbReference type="Proteomes" id="UP000006655">
    <property type="component" value="Chromosome"/>
</dbReference>
<dbReference type="PATRIC" id="fig|504728.9.peg.2397"/>
<dbReference type="EMBL" id="CP005385">
    <property type="protein sequence ID" value="AGK05617.1"/>
    <property type="molecule type" value="Genomic_DNA"/>
</dbReference>
<dbReference type="RefSeq" id="WP_013014432.1">
    <property type="nucleotide sequence ID" value="NC_013946.1"/>
</dbReference>
<evidence type="ECO:0000313" key="1">
    <source>
        <dbReference type="EMBL" id="ADD28934.1"/>
    </source>
</evidence>
<protein>
    <recommendedName>
        <fullName evidence="5">DUF4276 family protein</fullName>
    </recommendedName>
</protein>
<reference evidence="2" key="2">
    <citation type="submission" date="2013-04" db="EMBL/GenBank/DDBJ databases">
        <title>Non-Hybrid, Finished Microbial Genome Assemblies from Long-Read SMRT Sequencing Data.</title>
        <authorList>
            <person name="Klammer A."/>
            <person name="Drake J."/>
            <person name="Heiner C."/>
            <person name="Clum A."/>
            <person name="Copeland A."/>
            <person name="Huddleston J."/>
            <person name="Eichler E."/>
            <person name="Turner S.W."/>
        </authorList>
    </citation>
    <scope>NUCLEOTIDE SEQUENCE</scope>
    <source>
        <strain evidence="2">DSM 1279</strain>
    </source>
</reference>
<keyword evidence="3" id="KW-1185">Reference proteome</keyword>
<evidence type="ECO:0000313" key="3">
    <source>
        <dbReference type="Proteomes" id="UP000006655"/>
    </source>
</evidence>
<dbReference type="Proteomes" id="UP000013026">
    <property type="component" value="Chromosome"/>
</dbReference>
<dbReference type="InterPro" id="IPR025455">
    <property type="entry name" value="DUF4276"/>
</dbReference>
<sequence length="182" mass="20496">MKLAPIVEGHGEVEALPILIRSFFPSLQVQRPLRVQRNRFLNDPQERRRFLALAQNNLGQQGAILVLLDADEDCPAELAPSLLSQLRQDARLSCHLVLAKCEFETWFLAGADALGLGRAPVAVETIRGAKEEIKRRMGYYSETVDQPKLVARMATACDPHLLRERAPSFDKLWRELEKIANA</sequence>
<evidence type="ECO:0000313" key="4">
    <source>
        <dbReference type="Proteomes" id="UP000013026"/>
    </source>
</evidence>
<gene>
    <name evidence="1" type="ordered locus">Mrub_2180</name>
    <name evidence="2" type="ORF">K649_11635</name>
</gene>
<dbReference type="AlphaFoldDB" id="D3PKR0"/>
<proteinExistence type="predicted"/>
<dbReference type="STRING" id="504728.K649_11635"/>
<name>D3PKR0_MEIRD</name>
<organism evidence="2 4">
    <name type="scientific">Meiothermus ruber (strain ATCC 35948 / DSM 1279 / VKM B-1258 / 21)</name>
    <name type="common">Thermus ruber</name>
    <dbReference type="NCBI Taxonomy" id="504728"/>
    <lineage>
        <taxon>Bacteria</taxon>
        <taxon>Thermotogati</taxon>
        <taxon>Deinococcota</taxon>
        <taxon>Deinococci</taxon>
        <taxon>Thermales</taxon>
        <taxon>Thermaceae</taxon>
        <taxon>Meiothermus</taxon>
    </lineage>
</organism>
<dbReference type="EMBL" id="CP001743">
    <property type="protein sequence ID" value="ADD28934.1"/>
    <property type="molecule type" value="Genomic_DNA"/>
</dbReference>
<reference evidence="2 4" key="3">
    <citation type="submission" date="2013-04" db="EMBL/GenBank/DDBJ databases">
        <authorList>
            <person name="Chin J."/>
            <person name="Alexander D.H."/>
            <person name="Marks P."/>
            <person name="Korlach J."/>
            <person name="Clum A."/>
            <person name="Copeland A."/>
        </authorList>
    </citation>
    <scope>NUCLEOTIDE SEQUENCE [LARGE SCALE GENOMIC DNA]</scope>
    <source>
        <strain evidence="4">ATCC 35948 / DSM 1279 / VKM B-1258 / 21</strain>
        <strain evidence="2">DSM 1279</strain>
    </source>
</reference>
<dbReference type="KEGG" id="mre:K649_11635"/>
<dbReference type="OrthoDB" id="1491662at2"/>
<evidence type="ECO:0000313" key="2">
    <source>
        <dbReference type="EMBL" id="AGK05617.1"/>
    </source>
</evidence>
<dbReference type="KEGG" id="mrb:Mrub_2180"/>
<evidence type="ECO:0008006" key="5">
    <source>
        <dbReference type="Google" id="ProtNLM"/>
    </source>
</evidence>